<accession>C8VVA5</accession>
<dbReference type="InterPro" id="IPR049516">
    <property type="entry name" value="FAD-depend_C"/>
</dbReference>
<sequence length="460" mass="50213">MIIVGAGPAGIFSALELIKNQSDLRILIVEKGRDLVNRKCISKEKNISCAQCSPCSIVCGWGGAGAFSDGKLTLSTEVGGTLDKYIGVNELVQLIEYVDSIYVKFGAPDKVYGGDNEDENQTFQRKAVLAGLKLVPILIRHLGTGRCMQILLAMKEHLLSSGVEVLTNCSVESVLTEDKTVTGIKTADGNVYESGYVILAPGREGSSWLSAEADRLGIKTAVNPVDIGVRVELPHSVMKPLTEIFYESKFIYHSKTFEDPVRTFCMNPYGEVVLENNDGLITVNGHSHAYKKTKNTNFAILVSNKFTEPFKEPITYGKNVAALANLLSGGVIIQRLGDLLNGRRTTQDKLERCPVEPTLKEAKPGDLSFVFPYRQLTSILEMLKAMDRIAPGVYSRYTLLYGVEVKFYSSRLDLNNLLETPINNLFAAGDGPGVTRGLAQASAAGVLAARQILKRINQNK</sequence>
<dbReference type="RefSeq" id="WP_012813426.1">
    <property type="nucleotide sequence ID" value="NC_013216.1"/>
</dbReference>
<evidence type="ECO:0000313" key="2">
    <source>
        <dbReference type="EMBL" id="ACV60974.1"/>
    </source>
</evidence>
<organism evidence="2 3">
    <name type="scientific">Desulfofarcimen acetoxidans (strain ATCC 49208 / DSM 771 / KCTC 5769 / VKM B-1644 / 5575)</name>
    <name type="common">Desulfotomaculum acetoxidans</name>
    <dbReference type="NCBI Taxonomy" id="485916"/>
    <lineage>
        <taxon>Bacteria</taxon>
        <taxon>Bacillati</taxon>
        <taxon>Bacillota</taxon>
        <taxon>Clostridia</taxon>
        <taxon>Eubacteriales</taxon>
        <taxon>Peptococcaceae</taxon>
        <taxon>Desulfofarcimen</taxon>
    </lineage>
</organism>
<name>C8VVA5_DESAS</name>
<evidence type="ECO:0000259" key="1">
    <source>
        <dbReference type="Pfam" id="PF21688"/>
    </source>
</evidence>
<evidence type="ECO:0000313" key="3">
    <source>
        <dbReference type="Proteomes" id="UP000002217"/>
    </source>
</evidence>
<dbReference type="InterPro" id="IPR036188">
    <property type="entry name" value="FAD/NAD-bd_sf"/>
</dbReference>
<dbReference type="PANTHER" id="PTHR43106">
    <property type="entry name" value="DEHYDROGENASE-RELATED"/>
    <property type="match status" value="1"/>
</dbReference>
<feature type="domain" description="FAD-dependent protein C-terminal" evidence="1">
    <location>
        <begin position="251"/>
        <end position="405"/>
    </location>
</feature>
<dbReference type="KEGG" id="dae:Dtox_0009"/>
<reference evidence="2 3" key="1">
    <citation type="journal article" date="2009" name="Stand. Genomic Sci.">
        <title>Complete genome sequence of Desulfotomaculum acetoxidans type strain (5575).</title>
        <authorList>
            <person name="Spring S."/>
            <person name="Lapidus A."/>
            <person name="Schroder M."/>
            <person name="Gleim D."/>
            <person name="Sims D."/>
            <person name="Meincke L."/>
            <person name="Glavina Del Rio T."/>
            <person name="Tice H."/>
            <person name="Copeland A."/>
            <person name="Cheng J.F."/>
            <person name="Lucas S."/>
            <person name="Chen F."/>
            <person name="Nolan M."/>
            <person name="Bruce D."/>
            <person name="Goodwin L."/>
            <person name="Pitluck S."/>
            <person name="Ivanova N."/>
            <person name="Mavromatis K."/>
            <person name="Mikhailova N."/>
            <person name="Pati A."/>
            <person name="Chen A."/>
            <person name="Palaniappan K."/>
            <person name="Land M."/>
            <person name="Hauser L."/>
            <person name="Chang Y.J."/>
            <person name="Jeffries C.D."/>
            <person name="Chain P."/>
            <person name="Saunders E."/>
            <person name="Brettin T."/>
            <person name="Detter J.C."/>
            <person name="Goker M."/>
            <person name="Bristow J."/>
            <person name="Eisen J.A."/>
            <person name="Markowitz V."/>
            <person name="Hugenholtz P."/>
            <person name="Kyrpides N.C."/>
            <person name="Klenk H.P."/>
            <person name="Han C."/>
        </authorList>
    </citation>
    <scope>NUCLEOTIDE SEQUENCE [LARGE SCALE GENOMIC DNA]</scope>
    <source>
        <strain evidence="3">ATCC 49208 / DSM 771 / VKM B-1644</strain>
    </source>
</reference>
<dbReference type="AlphaFoldDB" id="C8VVA5"/>
<gene>
    <name evidence="2" type="ordered locus">Dtox_0009</name>
</gene>
<proteinExistence type="predicted"/>
<keyword evidence="3" id="KW-1185">Reference proteome</keyword>
<dbReference type="eggNOG" id="COG2509">
    <property type="taxonomic scope" value="Bacteria"/>
</dbReference>
<dbReference type="PIRSF" id="PIRSF038984">
    <property type="entry name" value="FAD_binding_protein"/>
    <property type="match status" value="1"/>
</dbReference>
<dbReference type="InterPro" id="IPR028348">
    <property type="entry name" value="FAD-binding_protein"/>
</dbReference>
<protein>
    <submittedName>
        <fullName evidence="2">FAD dependent oxidoreductase</fullName>
    </submittedName>
</protein>
<dbReference type="EMBL" id="CP001720">
    <property type="protein sequence ID" value="ACV60974.1"/>
    <property type="molecule type" value="Genomic_DNA"/>
</dbReference>
<dbReference type="Pfam" id="PF21688">
    <property type="entry name" value="FAD-depend_C"/>
    <property type="match status" value="1"/>
</dbReference>
<dbReference type="PRINTS" id="PR00368">
    <property type="entry name" value="FADPNR"/>
</dbReference>
<dbReference type="Proteomes" id="UP000002217">
    <property type="component" value="Chromosome"/>
</dbReference>
<dbReference type="Gene3D" id="3.50.50.60">
    <property type="entry name" value="FAD/NAD(P)-binding domain"/>
    <property type="match status" value="2"/>
</dbReference>
<dbReference type="HOGENOM" id="CLU_046973_1_0_9"/>
<dbReference type="SUPFAM" id="SSF51905">
    <property type="entry name" value="FAD/NAD(P)-binding domain"/>
    <property type="match status" value="1"/>
</dbReference>
<dbReference type="PANTHER" id="PTHR43106:SF1">
    <property type="entry name" value="DEHYDROGENASE-RELATED"/>
    <property type="match status" value="1"/>
</dbReference>